<proteinExistence type="inferred from homology"/>
<keyword evidence="4" id="KW-0012">Acyltransferase</keyword>
<dbReference type="InterPro" id="IPR050179">
    <property type="entry name" value="Trans_hexapeptide_repeat"/>
</dbReference>
<dbReference type="GO" id="GO:0016746">
    <property type="term" value="F:acyltransferase activity"/>
    <property type="evidence" value="ECO:0007669"/>
    <property type="project" value="UniProtKB-KW"/>
</dbReference>
<dbReference type="Pfam" id="PF00132">
    <property type="entry name" value="Hexapep"/>
    <property type="match status" value="3"/>
</dbReference>
<dbReference type="InterPro" id="IPR001451">
    <property type="entry name" value="Hexapep"/>
</dbReference>
<dbReference type="AlphaFoldDB" id="A0A8J6QLW7"/>
<dbReference type="SUPFAM" id="SSF51161">
    <property type="entry name" value="Trimeric LpxA-like enzymes"/>
    <property type="match status" value="1"/>
</dbReference>
<evidence type="ECO:0000256" key="3">
    <source>
        <dbReference type="ARBA" id="ARBA00022737"/>
    </source>
</evidence>
<keyword evidence="2" id="KW-0808">Transferase</keyword>
<dbReference type="InterPro" id="IPR018357">
    <property type="entry name" value="Hexapep_transf_CS"/>
</dbReference>
<comment type="caution">
    <text evidence="5">The sequence shown here is derived from an EMBL/GenBank/DDBJ whole genome shotgun (WGS) entry which is preliminary data.</text>
</comment>
<dbReference type="RefSeq" id="WP_191153894.1">
    <property type="nucleotide sequence ID" value="NZ_JACWUN010000002.1"/>
</dbReference>
<name>A0A8J6QLW7_9BACT</name>
<dbReference type="PANTHER" id="PTHR43300:SF4">
    <property type="entry name" value="ACYL-[ACYL-CARRIER-PROTEIN]--UDP-N-ACETYLGLUCOSAMINE O-ACYLTRANSFERASE"/>
    <property type="match status" value="1"/>
</dbReference>
<accession>A0A8J6QLW7</accession>
<keyword evidence="3" id="KW-0677">Repeat</keyword>
<dbReference type="InterPro" id="IPR011004">
    <property type="entry name" value="Trimer_LpxA-like_sf"/>
</dbReference>
<organism evidence="5 6">
    <name type="scientific">Pelovirga terrestris</name>
    <dbReference type="NCBI Taxonomy" id="2771352"/>
    <lineage>
        <taxon>Bacteria</taxon>
        <taxon>Pseudomonadati</taxon>
        <taxon>Thermodesulfobacteriota</taxon>
        <taxon>Desulfuromonadia</taxon>
        <taxon>Geobacterales</taxon>
        <taxon>Geobacteraceae</taxon>
        <taxon>Pelovirga</taxon>
    </lineage>
</organism>
<dbReference type="Gene3D" id="2.20.70.110">
    <property type="match status" value="1"/>
</dbReference>
<dbReference type="CDD" id="cd03358">
    <property type="entry name" value="LbH_WxcM_N_like"/>
    <property type="match status" value="1"/>
</dbReference>
<reference evidence="5" key="1">
    <citation type="submission" date="2020-09" db="EMBL/GenBank/DDBJ databases">
        <title>Pelobacter alkaliphilus sp. nov., a novel anaerobic arsenate-reducing bacterium from terrestrial mud volcano.</title>
        <authorList>
            <person name="Khomyakova M.A."/>
            <person name="Merkel A.Y."/>
            <person name="Slobodkin A.I."/>
        </authorList>
    </citation>
    <scope>NUCLEOTIDE SEQUENCE</scope>
    <source>
        <strain evidence="5">M08fum</strain>
    </source>
</reference>
<dbReference type="PROSITE" id="PS00101">
    <property type="entry name" value="HEXAPEP_TRANSFERASES"/>
    <property type="match status" value="1"/>
</dbReference>
<protein>
    <submittedName>
        <fullName evidence="5">N-acetyltransferase</fullName>
    </submittedName>
</protein>
<keyword evidence="6" id="KW-1185">Reference proteome</keyword>
<dbReference type="PANTHER" id="PTHR43300">
    <property type="entry name" value="ACETYLTRANSFERASE"/>
    <property type="match status" value="1"/>
</dbReference>
<dbReference type="Gene3D" id="2.160.10.10">
    <property type="entry name" value="Hexapeptide repeat proteins"/>
    <property type="match status" value="1"/>
</dbReference>
<evidence type="ECO:0000256" key="1">
    <source>
        <dbReference type="ARBA" id="ARBA00007274"/>
    </source>
</evidence>
<evidence type="ECO:0000256" key="4">
    <source>
        <dbReference type="ARBA" id="ARBA00023315"/>
    </source>
</evidence>
<dbReference type="EMBL" id="JACWUN010000002">
    <property type="protein sequence ID" value="MBD1399622.1"/>
    <property type="molecule type" value="Genomic_DNA"/>
</dbReference>
<evidence type="ECO:0000313" key="5">
    <source>
        <dbReference type="EMBL" id="MBD1399622.1"/>
    </source>
</evidence>
<gene>
    <name evidence="5" type="ORF">ICT70_02960</name>
</gene>
<evidence type="ECO:0000256" key="2">
    <source>
        <dbReference type="ARBA" id="ARBA00022679"/>
    </source>
</evidence>
<comment type="similarity">
    <text evidence="1">Belongs to the transferase hexapeptide repeat family.</text>
</comment>
<dbReference type="Proteomes" id="UP000632828">
    <property type="component" value="Unassembled WGS sequence"/>
</dbReference>
<evidence type="ECO:0000313" key="6">
    <source>
        <dbReference type="Proteomes" id="UP000632828"/>
    </source>
</evidence>
<sequence>MNYFVHESSYVDEGADIGAGTKIWHFSHVLSGAKIGSNCSFGQNVCVSGGVVIGDNVKVQNNVSIYEGTTIEDDVFLGPSCVLTNVTNPRSQVLRKNLYEKTLLSRGCSIGANATVVCGIVIGRYSFVAAGAVVAKDVPDYALMVGVPARQAGWMSRHGHRLTSVNADGYYQCPESGFRYQEKGGVLRCLDLEEDAPLPAELATGTKVYDEFKSAAE</sequence>